<gene>
    <name evidence="8" type="ORF">SAMN05660453_0432</name>
</gene>
<evidence type="ECO:0000256" key="6">
    <source>
        <dbReference type="ARBA" id="ARBA00023163"/>
    </source>
</evidence>
<dbReference type="SMART" id="SM00342">
    <property type="entry name" value="HTH_ARAC"/>
    <property type="match status" value="1"/>
</dbReference>
<sequence>MYSLTKKRWQAIHDQDASFDGQFIYGVTADHRVCCPSCQREEDCVPKDIRIFKTCDEALFEGFVPCPDCQPFGVLSDKAKLVYQVKVYLAHNYQKRLTLETLADEFNVSTGVIHRAFVTTTDETPQAYLVRLRMYQAKKMLRDSKDSVALIGLKVGIPNLSYFNTVFKQQVGMTAVQYRKQAK</sequence>
<dbReference type="STRING" id="283737.SAMN05660453_0432"/>
<dbReference type="GO" id="GO:0008270">
    <property type="term" value="F:zinc ion binding"/>
    <property type="evidence" value="ECO:0007669"/>
    <property type="project" value="InterPro"/>
</dbReference>
<reference evidence="8 9" key="1">
    <citation type="submission" date="2016-10" db="EMBL/GenBank/DDBJ databases">
        <authorList>
            <person name="de Groot N.N."/>
        </authorList>
    </citation>
    <scope>NUCLEOTIDE SEQUENCE [LARGE SCALE GENOMIC DNA]</scope>
    <source>
        <strain evidence="8 9">DSM 19113</strain>
    </source>
</reference>
<evidence type="ECO:0000256" key="2">
    <source>
        <dbReference type="ARBA" id="ARBA00022603"/>
    </source>
</evidence>
<dbReference type="OrthoDB" id="9802228at2"/>
<dbReference type="GO" id="GO:0008168">
    <property type="term" value="F:methyltransferase activity"/>
    <property type="evidence" value="ECO:0007669"/>
    <property type="project" value="UniProtKB-KW"/>
</dbReference>
<proteinExistence type="predicted"/>
<dbReference type="GO" id="GO:0003700">
    <property type="term" value="F:DNA-binding transcription factor activity"/>
    <property type="evidence" value="ECO:0007669"/>
    <property type="project" value="InterPro"/>
</dbReference>
<comment type="cofactor">
    <cofactor evidence="1">
        <name>Zn(2+)</name>
        <dbReference type="ChEBI" id="CHEBI:29105"/>
    </cofactor>
</comment>
<evidence type="ECO:0000256" key="1">
    <source>
        <dbReference type="ARBA" id="ARBA00001947"/>
    </source>
</evidence>
<dbReference type="GO" id="GO:0032259">
    <property type="term" value="P:methylation"/>
    <property type="evidence" value="ECO:0007669"/>
    <property type="project" value="UniProtKB-KW"/>
</dbReference>
<keyword evidence="8" id="KW-0808">Transferase</keyword>
<organism evidence="8 9">
    <name type="scientific">Fructobacillus durionis</name>
    <dbReference type="NCBI Taxonomy" id="283737"/>
    <lineage>
        <taxon>Bacteria</taxon>
        <taxon>Bacillati</taxon>
        <taxon>Bacillota</taxon>
        <taxon>Bacilli</taxon>
        <taxon>Lactobacillales</taxon>
        <taxon>Lactobacillaceae</taxon>
        <taxon>Fructobacillus</taxon>
    </lineage>
</organism>
<evidence type="ECO:0000256" key="5">
    <source>
        <dbReference type="ARBA" id="ARBA00023159"/>
    </source>
</evidence>
<dbReference type="PANTHER" id="PTHR43280:SF28">
    <property type="entry name" value="HTH-TYPE TRANSCRIPTIONAL ACTIVATOR RHAS"/>
    <property type="match status" value="1"/>
</dbReference>
<protein>
    <submittedName>
        <fullName evidence="8">AraC family transcriptional regulator, regulatory protein of adaptative response / methylphosphotriester-DNA alkyltransferase methyltransferase</fullName>
    </submittedName>
</protein>
<dbReference type="SUPFAM" id="SSF46689">
    <property type="entry name" value="Homeodomain-like"/>
    <property type="match status" value="2"/>
</dbReference>
<dbReference type="InterPro" id="IPR016220">
    <property type="entry name" value="Me-P-triester_DNA_alkyl-Trfase"/>
</dbReference>
<name>A0A1I1EJX1_9LACO</name>
<dbReference type="InterPro" id="IPR018060">
    <property type="entry name" value="HTH_AraC"/>
</dbReference>
<dbReference type="Pfam" id="PF02805">
    <property type="entry name" value="Ada_Zn_binding"/>
    <property type="match status" value="1"/>
</dbReference>
<dbReference type="Pfam" id="PF12833">
    <property type="entry name" value="HTH_18"/>
    <property type="match status" value="1"/>
</dbReference>
<dbReference type="InterPro" id="IPR004026">
    <property type="entry name" value="Ada_DNA_repair_Zn-bd"/>
</dbReference>
<feature type="domain" description="HTH araC/xylS-type" evidence="7">
    <location>
        <begin position="83"/>
        <end position="181"/>
    </location>
</feature>
<keyword evidence="2 8" id="KW-0489">Methyltransferase</keyword>
<dbReference type="SUPFAM" id="SSF57884">
    <property type="entry name" value="Ada DNA repair protein, N-terminal domain (N-Ada 10)"/>
    <property type="match status" value="1"/>
</dbReference>
<keyword evidence="3" id="KW-0805">Transcription regulation</keyword>
<dbReference type="AlphaFoldDB" id="A0A1I1EJX1"/>
<dbReference type="GO" id="GO:0043565">
    <property type="term" value="F:sequence-specific DNA binding"/>
    <property type="evidence" value="ECO:0007669"/>
    <property type="project" value="InterPro"/>
</dbReference>
<accession>A0A1I1EJX1</accession>
<dbReference type="Proteomes" id="UP000199376">
    <property type="component" value="Unassembled WGS sequence"/>
</dbReference>
<dbReference type="PANTHER" id="PTHR43280">
    <property type="entry name" value="ARAC-FAMILY TRANSCRIPTIONAL REGULATOR"/>
    <property type="match status" value="1"/>
</dbReference>
<keyword evidence="5" id="KW-0010">Activator</keyword>
<dbReference type="RefSeq" id="WP_091501557.1">
    <property type="nucleotide sequence ID" value="NZ_FOLI01000001.1"/>
</dbReference>
<dbReference type="EMBL" id="FOLI01000001">
    <property type="protein sequence ID" value="SFB85193.1"/>
    <property type="molecule type" value="Genomic_DNA"/>
</dbReference>
<keyword evidence="4" id="KW-0238">DNA-binding</keyword>
<dbReference type="InterPro" id="IPR009057">
    <property type="entry name" value="Homeodomain-like_sf"/>
</dbReference>
<evidence type="ECO:0000256" key="3">
    <source>
        <dbReference type="ARBA" id="ARBA00023015"/>
    </source>
</evidence>
<dbReference type="GO" id="GO:0006281">
    <property type="term" value="P:DNA repair"/>
    <property type="evidence" value="ECO:0007669"/>
    <property type="project" value="InterPro"/>
</dbReference>
<dbReference type="PIRSF" id="PIRSF000408">
    <property type="entry name" value="Alkyltransferas_AdaA"/>
    <property type="match status" value="1"/>
</dbReference>
<dbReference type="InterPro" id="IPR035451">
    <property type="entry name" value="Ada-like_dom_sf"/>
</dbReference>
<evidence type="ECO:0000256" key="4">
    <source>
        <dbReference type="ARBA" id="ARBA00023125"/>
    </source>
</evidence>
<dbReference type="Gene3D" id="1.10.10.60">
    <property type="entry name" value="Homeodomain-like"/>
    <property type="match status" value="2"/>
</dbReference>
<keyword evidence="6" id="KW-0804">Transcription</keyword>
<evidence type="ECO:0000259" key="7">
    <source>
        <dbReference type="PROSITE" id="PS01124"/>
    </source>
</evidence>
<keyword evidence="9" id="KW-1185">Reference proteome</keyword>
<evidence type="ECO:0000313" key="8">
    <source>
        <dbReference type="EMBL" id="SFB85193.1"/>
    </source>
</evidence>
<evidence type="ECO:0000313" key="9">
    <source>
        <dbReference type="Proteomes" id="UP000199376"/>
    </source>
</evidence>
<dbReference type="PROSITE" id="PS01124">
    <property type="entry name" value="HTH_ARAC_FAMILY_2"/>
    <property type="match status" value="1"/>
</dbReference>
<dbReference type="Gene3D" id="3.40.10.10">
    <property type="entry name" value="DNA Methylphosphotriester Repair Domain"/>
    <property type="match status" value="1"/>
</dbReference>